<feature type="transmembrane region" description="Helical" evidence="1">
    <location>
        <begin position="408"/>
        <end position="427"/>
    </location>
</feature>
<dbReference type="Proteomes" id="UP001368500">
    <property type="component" value="Unassembled WGS sequence"/>
</dbReference>
<name>A0ABU9BBB7_9BURK</name>
<dbReference type="EMBL" id="JBBUTF010000013">
    <property type="protein sequence ID" value="MEK8027205.1"/>
    <property type="molecule type" value="Genomic_DNA"/>
</dbReference>
<evidence type="ECO:0000313" key="2">
    <source>
        <dbReference type="EMBL" id="MEK8027205.1"/>
    </source>
</evidence>
<evidence type="ECO:0000256" key="1">
    <source>
        <dbReference type="SAM" id="Phobius"/>
    </source>
</evidence>
<keyword evidence="1" id="KW-0812">Transmembrane</keyword>
<dbReference type="RefSeq" id="WP_341374984.1">
    <property type="nucleotide sequence ID" value="NZ_JBBUTF010000013.1"/>
</dbReference>
<feature type="transmembrane region" description="Helical" evidence="1">
    <location>
        <begin position="439"/>
        <end position="461"/>
    </location>
</feature>
<keyword evidence="1" id="KW-1133">Transmembrane helix</keyword>
<evidence type="ECO:0008006" key="4">
    <source>
        <dbReference type="Google" id="ProtNLM"/>
    </source>
</evidence>
<comment type="caution">
    <text evidence="2">The sequence shown here is derived from an EMBL/GenBank/DDBJ whole genome shotgun (WGS) entry which is preliminary data.</text>
</comment>
<feature type="transmembrane region" description="Helical" evidence="1">
    <location>
        <begin position="283"/>
        <end position="300"/>
    </location>
</feature>
<feature type="transmembrane region" description="Helical" evidence="1">
    <location>
        <begin position="209"/>
        <end position="237"/>
    </location>
</feature>
<gene>
    <name evidence="2" type="ORF">AACH11_14655</name>
</gene>
<sequence length="569" mass="61268">MPLSPNPALVTREAVRRLPRWALLALCTAYLLPGLFGRDPWRSADLVAFAQMLSLAEGRSPWLAPMLGGISTHAAPLPHWIGAWAIQLGQGWLDPALAARLPFTALLALTLLAVWRATFHLASADAAQPLRLAFGGEPPRHDYAAALADGALLALIATLGLLQPGHETTPELAQLAAIACWQWALAAAATPRRPGDATPALHGRAGARIGLLCSLPALAACGAPTLAGLLVGGSMLLCWTPQRRALQPWLLASAVLAAIAAWPLHGWAWRIGGWPDIGDLVKLWAWFLWPTWLLGAWGVWRWRQQLLQWPLALPLLVLGLALLASAAMNGAQSALLLGLPGIAVLAAFALPTLRRSSAAAIDWFSVFAFTLVAALVWLYHLGMLTGTPAAALATARRLTPGFEPRASWLPLLLAAVATLAWAALVRWRIGRHAPVLWKSLVLAAGGVGLSWTLLMTLWLPWLDYARSNRPLVDALRPHLDLSSRACVAVPQGTPVLVAALEWHGRVRVDARSQSLDGSCSRVVIVWRQSADTPQPLHAELAAAGWHELARVRRPTERQEWTLVFARGAD</sequence>
<protein>
    <recommendedName>
        <fullName evidence="4">Glycosyltransferase</fullName>
    </recommendedName>
</protein>
<feature type="transmembrane region" description="Helical" evidence="1">
    <location>
        <begin position="307"/>
        <end position="328"/>
    </location>
</feature>
<feature type="transmembrane region" description="Helical" evidence="1">
    <location>
        <begin position="360"/>
        <end position="379"/>
    </location>
</feature>
<feature type="transmembrane region" description="Helical" evidence="1">
    <location>
        <begin position="334"/>
        <end position="353"/>
    </location>
</feature>
<feature type="transmembrane region" description="Helical" evidence="1">
    <location>
        <begin position="249"/>
        <end position="271"/>
    </location>
</feature>
<reference evidence="2 3" key="1">
    <citation type="submission" date="2024-04" db="EMBL/GenBank/DDBJ databases">
        <title>Novel species of the genus Ideonella isolated from streams.</title>
        <authorList>
            <person name="Lu H."/>
        </authorList>
    </citation>
    <scope>NUCLEOTIDE SEQUENCE [LARGE SCALE GENOMIC DNA]</scope>
    <source>
        <strain evidence="2 3">BYS139W</strain>
    </source>
</reference>
<keyword evidence="3" id="KW-1185">Reference proteome</keyword>
<keyword evidence="1" id="KW-0472">Membrane</keyword>
<evidence type="ECO:0000313" key="3">
    <source>
        <dbReference type="Proteomes" id="UP001368500"/>
    </source>
</evidence>
<accession>A0ABU9BBB7</accession>
<organism evidence="2 3">
    <name type="scientific">Pseudaquabacterium rugosum</name>
    <dbReference type="NCBI Taxonomy" id="2984194"/>
    <lineage>
        <taxon>Bacteria</taxon>
        <taxon>Pseudomonadati</taxon>
        <taxon>Pseudomonadota</taxon>
        <taxon>Betaproteobacteria</taxon>
        <taxon>Burkholderiales</taxon>
        <taxon>Sphaerotilaceae</taxon>
        <taxon>Pseudaquabacterium</taxon>
    </lineage>
</organism>
<proteinExistence type="predicted"/>